<dbReference type="STRING" id="1648404.CP97_09975"/>
<keyword evidence="1" id="KW-0479">Metal-binding</keyword>
<dbReference type="AlphaFoldDB" id="A0A0H4VKF3"/>
<organism evidence="3 4">
    <name type="scientific">Aurantiacibacter atlanticus</name>
    <dbReference type="NCBI Taxonomy" id="1648404"/>
    <lineage>
        <taxon>Bacteria</taxon>
        <taxon>Pseudomonadati</taxon>
        <taxon>Pseudomonadota</taxon>
        <taxon>Alphaproteobacteria</taxon>
        <taxon>Sphingomonadales</taxon>
        <taxon>Erythrobacteraceae</taxon>
        <taxon>Aurantiacibacter</taxon>
    </lineage>
</organism>
<evidence type="ECO:0000313" key="4">
    <source>
        <dbReference type="Proteomes" id="UP000059113"/>
    </source>
</evidence>
<dbReference type="RefSeq" id="WP_048886915.1">
    <property type="nucleotide sequence ID" value="NZ_CP011310.1"/>
</dbReference>
<dbReference type="PANTHER" id="PTHR28657">
    <property type="entry name" value="INDOLEAMINE 2,3-DIOXYGENASE"/>
    <property type="match status" value="1"/>
</dbReference>
<keyword evidence="2" id="KW-0408">Iron</keyword>
<reference evidence="4" key="2">
    <citation type="submission" date="2015-04" db="EMBL/GenBank/DDBJ databases">
        <title>The complete genome sequence of Erythrobacter sp. s21-N3.</title>
        <authorList>
            <person name="Zhuang L."/>
            <person name="Liu Y."/>
            <person name="Shao Z."/>
        </authorList>
    </citation>
    <scope>NUCLEOTIDE SEQUENCE [LARGE SCALE GENOMIC DNA]</scope>
    <source>
        <strain evidence="4">s21-N3</strain>
    </source>
</reference>
<evidence type="ECO:0000256" key="2">
    <source>
        <dbReference type="ARBA" id="ARBA00023004"/>
    </source>
</evidence>
<dbReference type="GO" id="GO:0020037">
    <property type="term" value="F:heme binding"/>
    <property type="evidence" value="ECO:0007669"/>
    <property type="project" value="InterPro"/>
</dbReference>
<name>A0A0H4VKF3_9SPHN</name>
<dbReference type="KEGG" id="ery:CP97_09975"/>
<gene>
    <name evidence="3" type="ORF">CP97_09975</name>
</gene>
<evidence type="ECO:0000256" key="1">
    <source>
        <dbReference type="ARBA" id="ARBA00022723"/>
    </source>
</evidence>
<keyword evidence="3" id="KW-0223">Dioxygenase</keyword>
<reference evidence="3 4" key="1">
    <citation type="journal article" date="2015" name="Int. J. Syst. Evol. Microbiol.">
        <title>Erythrobacter atlanticus sp. nov., a bacterium from ocean sediment able to degrade polycyclic aromatic hydrocarbons.</title>
        <authorList>
            <person name="Zhuang L."/>
            <person name="Liu Y."/>
            <person name="Wang L."/>
            <person name="Wang W."/>
            <person name="Shao Z."/>
        </authorList>
    </citation>
    <scope>NUCLEOTIDE SEQUENCE [LARGE SCALE GENOMIC DNA]</scope>
    <source>
        <strain evidence="4">s21-N3</strain>
    </source>
</reference>
<dbReference type="GO" id="GO:0051213">
    <property type="term" value="F:dioxygenase activity"/>
    <property type="evidence" value="ECO:0007669"/>
    <property type="project" value="UniProtKB-KW"/>
</dbReference>
<proteinExistence type="predicted"/>
<dbReference type="Proteomes" id="UP000059113">
    <property type="component" value="Chromosome"/>
</dbReference>
<dbReference type="EMBL" id="CP011310">
    <property type="protein sequence ID" value="AKQ43361.1"/>
    <property type="molecule type" value="Genomic_DNA"/>
</dbReference>
<dbReference type="PANTHER" id="PTHR28657:SF5">
    <property type="entry name" value="INDOLEAMINE 2,3-DIOXYGENASE"/>
    <property type="match status" value="1"/>
</dbReference>
<dbReference type="OrthoDB" id="505370at2"/>
<dbReference type="SUPFAM" id="SSF140959">
    <property type="entry name" value="Indolic compounds 2,3-dioxygenase-like"/>
    <property type="match status" value="1"/>
</dbReference>
<dbReference type="Pfam" id="PF01231">
    <property type="entry name" value="IDO"/>
    <property type="match status" value="1"/>
</dbReference>
<sequence>MELDHYGMSRARGFLSHYEIDEISLPSDFGEVTEVSGKLSGLLTTGRIRYWLVQLADPGLEDWAKEAPEEQVRTAMVHYSFLVQAYVWGEPEPPASLPANLSRPIVAIADRLGQAPLLPYSAYVLDNWSRFDKSGPVNLENIYMVQNFAGGYDENWFVLIHVAIEAEAGVLLDNATKLVTVAKQGEAVEAERLLVEMDAAWERIYGHFARMTARCDPYVYFHRVRPYIHGWANNPALAEGGLIYEGIERFDGKPQALRGQTGSQSSIVPAMDALFQIGHGDDPLKSFLDELHHYRPVAHRRFIEDLAERSTLREFVGASGAQSLKDAFNACLNQSARFRTRHLEYAASYINKQAGSIPGNDPDVGTGGTPFMKYLKKHRDENANQLVE</sequence>
<dbReference type="InterPro" id="IPR000898">
    <property type="entry name" value="Indolamine_dOase"/>
</dbReference>
<keyword evidence="3" id="KW-0560">Oxidoreductase</keyword>
<dbReference type="InterPro" id="IPR037217">
    <property type="entry name" value="Trp/Indoleamine_2_3_dOase-like"/>
</dbReference>
<keyword evidence="4" id="KW-1185">Reference proteome</keyword>
<dbReference type="PATRIC" id="fig|1648404.4.peg.2081"/>
<protein>
    <submittedName>
        <fullName evidence="3">Indoleamine 2, 3-dioxygenase</fullName>
    </submittedName>
</protein>
<dbReference type="GO" id="GO:0046872">
    <property type="term" value="F:metal ion binding"/>
    <property type="evidence" value="ECO:0007669"/>
    <property type="project" value="UniProtKB-KW"/>
</dbReference>
<dbReference type="GO" id="GO:0019441">
    <property type="term" value="P:L-tryptophan catabolic process to kynurenine"/>
    <property type="evidence" value="ECO:0007669"/>
    <property type="project" value="InterPro"/>
</dbReference>
<evidence type="ECO:0000313" key="3">
    <source>
        <dbReference type="EMBL" id="AKQ43361.1"/>
    </source>
</evidence>
<dbReference type="Gene3D" id="1.20.58.480">
    <property type="match status" value="1"/>
</dbReference>
<accession>A0A0H4VKF3</accession>